<name>A0A0P7URJ3_SCLFO</name>
<gene>
    <name evidence="1" type="ORF">Z043_117045</name>
</gene>
<evidence type="ECO:0000313" key="1">
    <source>
        <dbReference type="EMBL" id="KPP64590.1"/>
    </source>
</evidence>
<organism evidence="1 2">
    <name type="scientific">Scleropages formosus</name>
    <name type="common">Asian bonytongue</name>
    <name type="synonym">Osteoglossum formosum</name>
    <dbReference type="NCBI Taxonomy" id="113540"/>
    <lineage>
        <taxon>Eukaryota</taxon>
        <taxon>Metazoa</taxon>
        <taxon>Chordata</taxon>
        <taxon>Craniata</taxon>
        <taxon>Vertebrata</taxon>
        <taxon>Euteleostomi</taxon>
        <taxon>Actinopterygii</taxon>
        <taxon>Neopterygii</taxon>
        <taxon>Teleostei</taxon>
        <taxon>Osteoglossocephala</taxon>
        <taxon>Osteoglossomorpha</taxon>
        <taxon>Osteoglossiformes</taxon>
        <taxon>Osteoglossidae</taxon>
        <taxon>Scleropages</taxon>
    </lineage>
</organism>
<dbReference type="EMBL" id="JARO02006920">
    <property type="protein sequence ID" value="KPP64590.1"/>
    <property type="molecule type" value="Genomic_DNA"/>
</dbReference>
<evidence type="ECO:0000313" key="2">
    <source>
        <dbReference type="Proteomes" id="UP000034805"/>
    </source>
</evidence>
<evidence type="ECO:0008006" key="3">
    <source>
        <dbReference type="Google" id="ProtNLM"/>
    </source>
</evidence>
<reference evidence="1 2" key="1">
    <citation type="submission" date="2015-08" db="EMBL/GenBank/DDBJ databases">
        <title>The genome of the Asian arowana (Scleropages formosus).</title>
        <authorList>
            <person name="Tan M.H."/>
            <person name="Gan H.M."/>
            <person name="Croft L.J."/>
            <person name="Austin C.M."/>
        </authorList>
    </citation>
    <scope>NUCLEOTIDE SEQUENCE [LARGE SCALE GENOMIC DNA]</scope>
    <source>
        <strain evidence="1">Aro1</strain>
    </source>
</reference>
<dbReference type="PANTHER" id="PTHR45749">
    <property type="match status" value="1"/>
</dbReference>
<proteinExistence type="predicted"/>
<accession>A0A0P7URJ3</accession>
<dbReference type="AlphaFoldDB" id="A0A0P7URJ3"/>
<feature type="non-terminal residue" evidence="1">
    <location>
        <position position="1"/>
    </location>
</feature>
<comment type="caution">
    <text evidence="1">The sequence shown here is derived from an EMBL/GenBank/DDBJ whole genome shotgun (WGS) entry which is preliminary data.</text>
</comment>
<dbReference type="PANTHER" id="PTHR45749:SF37">
    <property type="entry name" value="OS05G0311600 PROTEIN"/>
    <property type="match status" value="1"/>
</dbReference>
<dbReference type="Proteomes" id="UP000034805">
    <property type="component" value="Unassembled WGS sequence"/>
</dbReference>
<sequence>HFSLPSHTESAFIASSGFKNWKKATFKDGGLAAHSAAVMSGRHLDVQTHVKQVAKQAFYVHCNAHCLNLVLVDTVKAFPEANCFFSLSSMGEDRLNDLGILSIECRRAKLLNLDEFVDIFARNHKNRRIQML</sequence>
<protein>
    <recommendedName>
        <fullName evidence="3">DUF4371 domain-containing protein</fullName>
    </recommendedName>
</protein>